<accession>A0A0C3A456</accession>
<dbReference type="InterPro" id="IPR037665">
    <property type="entry name" value="Nucleoporin_S59-like"/>
</dbReference>
<evidence type="ECO:0000256" key="9">
    <source>
        <dbReference type="SAM" id="MobiDB-lite"/>
    </source>
</evidence>
<dbReference type="GO" id="GO:0051028">
    <property type="term" value="P:mRNA transport"/>
    <property type="evidence" value="ECO:0007669"/>
    <property type="project" value="UniProtKB-KW"/>
</dbReference>
<keyword evidence="4" id="KW-0509">mRNA transport</keyword>
<dbReference type="PANTHER" id="PTHR23198">
    <property type="entry name" value="NUCLEOPORIN"/>
    <property type="match status" value="1"/>
</dbReference>
<evidence type="ECO:0000313" key="11">
    <source>
        <dbReference type="Proteomes" id="UP000054097"/>
    </source>
</evidence>
<dbReference type="GO" id="GO:0008139">
    <property type="term" value="F:nuclear localization sequence binding"/>
    <property type="evidence" value="ECO:0007669"/>
    <property type="project" value="TreeGrafter"/>
</dbReference>
<dbReference type="PANTHER" id="PTHR23198:SF6">
    <property type="entry name" value="NUCLEAR PORE COMPLEX PROTEIN NUP98-NUP96"/>
    <property type="match status" value="1"/>
</dbReference>
<evidence type="ECO:0000256" key="2">
    <source>
        <dbReference type="ARBA" id="ARBA00008926"/>
    </source>
</evidence>
<keyword evidence="8" id="KW-0539">Nucleus</keyword>
<dbReference type="FunFam" id="1.10.10.2360:FF:000001">
    <property type="entry name" value="Nuclear pore complex protein Nup98-Nup96"/>
    <property type="match status" value="1"/>
</dbReference>
<dbReference type="Gene3D" id="1.10.10.2360">
    <property type="match status" value="1"/>
</dbReference>
<dbReference type="GO" id="GO:0017056">
    <property type="term" value="F:structural constituent of nuclear pore"/>
    <property type="evidence" value="ECO:0007669"/>
    <property type="project" value="TreeGrafter"/>
</dbReference>
<evidence type="ECO:0000313" key="10">
    <source>
        <dbReference type="EMBL" id="KIM19460.1"/>
    </source>
</evidence>
<name>A0A0C3A456_SERVB</name>
<dbReference type="GO" id="GO:0000973">
    <property type="term" value="P:post-transcriptional tethering of RNA polymerase II gene DNA at nuclear periphery"/>
    <property type="evidence" value="ECO:0007669"/>
    <property type="project" value="TreeGrafter"/>
</dbReference>
<dbReference type="OrthoDB" id="3797628at2759"/>
<reference evidence="11" key="2">
    <citation type="submission" date="2015-01" db="EMBL/GenBank/DDBJ databases">
        <title>Evolutionary Origins and Diversification of the Mycorrhizal Mutualists.</title>
        <authorList>
            <consortium name="DOE Joint Genome Institute"/>
            <consortium name="Mycorrhizal Genomics Consortium"/>
            <person name="Kohler A."/>
            <person name="Kuo A."/>
            <person name="Nagy L.G."/>
            <person name="Floudas D."/>
            <person name="Copeland A."/>
            <person name="Barry K.W."/>
            <person name="Cichocki N."/>
            <person name="Veneault-Fourrey C."/>
            <person name="LaButti K."/>
            <person name="Lindquist E.A."/>
            <person name="Lipzen A."/>
            <person name="Lundell T."/>
            <person name="Morin E."/>
            <person name="Murat C."/>
            <person name="Riley R."/>
            <person name="Ohm R."/>
            <person name="Sun H."/>
            <person name="Tunlid A."/>
            <person name="Henrissat B."/>
            <person name="Grigoriev I.V."/>
            <person name="Hibbett D.S."/>
            <person name="Martin F."/>
        </authorList>
    </citation>
    <scope>NUCLEOTIDE SEQUENCE [LARGE SCALE GENOMIC DNA]</scope>
    <source>
        <strain evidence="11">MAFF 305830</strain>
    </source>
</reference>
<proteinExistence type="inferred from homology"/>
<dbReference type="GO" id="GO:0003723">
    <property type="term" value="F:RNA binding"/>
    <property type="evidence" value="ECO:0007669"/>
    <property type="project" value="TreeGrafter"/>
</dbReference>
<dbReference type="GO" id="GO:0006405">
    <property type="term" value="P:RNA export from nucleus"/>
    <property type="evidence" value="ECO:0007669"/>
    <property type="project" value="TreeGrafter"/>
</dbReference>
<evidence type="ECO:0000256" key="4">
    <source>
        <dbReference type="ARBA" id="ARBA00022816"/>
    </source>
</evidence>
<dbReference type="EMBL" id="KN824688">
    <property type="protein sequence ID" value="KIM19460.1"/>
    <property type="molecule type" value="Genomic_DNA"/>
</dbReference>
<feature type="compositionally biased region" description="Low complexity" evidence="9">
    <location>
        <begin position="1"/>
        <end position="20"/>
    </location>
</feature>
<evidence type="ECO:0000256" key="8">
    <source>
        <dbReference type="ARBA" id="ARBA00023242"/>
    </source>
</evidence>
<evidence type="ECO:0000256" key="3">
    <source>
        <dbReference type="ARBA" id="ARBA00022448"/>
    </source>
</evidence>
<keyword evidence="11" id="KW-1185">Reference proteome</keyword>
<protein>
    <submittedName>
        <fullName evidence="10">Uncharacterized protein</fullName>
    </submittedName>
</protein>
<dbReference type="GO" id="GO:0006606">
    <property type="term" value="P:protein import into nucleus"/>
    <property type="evidence" value="ECO:0007669"/>
    <property type="project" value="TreeGrafter"/>
</dbReference>
<dbReference type="GO" id="GO:0044614">
    <property type="term" value="C:nuclear pore cytoplasmic filaments"/>
    <property type="evidence" value="ECO:0007669"/>
    <property type="project" value="TreeGrafter"/>
</dbReference>
<feature type="non-terminal residue" evidence="10">
    <location>
        <position position="112"/>
    </location>
</feature>
<comment type="similarity">
    <text evidence="2">Belongs to the nucleoporin GLFG family.</text>
</comment>
<keyword evidence="5" id="KW-0653">Protein transport</keyword>
<dbReference type="GO" id="GO:0034398">
    <property type="term" value="P:telomere tethering at nuclear periphery"/>
    <property type="evidence" value="ECO:0007669"/>
    <property type="project" value="TreeGrafter"/>
</dbReference>
<keyword evidence="6" id="KW-0811">Translocation</keyword>
<reference evidence="10 11" key="1">
    <citation type="submission" date="2014-04" db="EMBL/GenBank/DDBJ databases">
        <authorList>
            <consortium name="DOE Joint Genome Institute"/>
            <person name="Kuo A."/>
            <person name="Zuccaro A."/>
            <person name="Kohler A."/>
            <person name="Nagy L.G."/>
            <person name="Floudas D."/>
            <person name="Copeland A."/>
            <person name="Barry K.W."/>
            <person name="Cichocki N."/>
            <person name="Veneault-Fourrey C."/>
            <person name="LaButti K."/>
            <person name="Lindquist E.A."/>
            <person name="Lipzen A."/>
            <person name="Lundell T."/>
            <person name="Morin E."/>
            <person name="Murat C."/>
            <person name="Sun H."/>
            <person name="Tunlid A."/>
            <person name="Henrissat B."/>
            <person name="Grigoriev I.V."/>
            <person name="Hibbett D.S."/>
            <person name="Martin F."/>
            <person name="Nordberg H.P."/>
            <person name="Cantor M.N."/>
            <person name="Hua S.X."/>
        </authorList>
    </citation>
    <scope>NUCLEOTIDE SEQUENCE [LARGE SCALE GENOMIC DNA]</scope>
    <source>
        <strain evidence="10 11">MAFF 305830</strain>
    </source>
</reference>
<evidence type="ECO:0000256" key="5">
    <source>
        <dbReference type="ARBA" id="ARBA00022927"/>
    </source>
</evidence>
<gene>
    <name evidence="10" type="ORF">M408DRAFT_31201</name>
</gene>
<dbReference type="Proteomes" id="UP000054097">
    <property type="component" value="Unassembled WGS sequence"/>
</dbReference>
<evidence type="ECO:0000256" key="6">
    <source>
        <dbReference type="ARBA" id="ARBA00023010"/>
    </source>
</evidence>
<feature type="region of interest" description="Disordered" evidence="9">
    <location>
        <begin position="1"/>
        <end position="60"/>
    </location>
</feature>
<dbReference type="AlphaFoldDB" id="A0A0C3A456"/>
<dbReference type="STRING" id="933852.A0A0C3A456"/>
<comment type="subcellular location">
    <subcellularLocation>
        <location evidence="1">Nucleus</location>
        <location evidence="1">Nuclear pore complex</location>
    </subcellularLocation>
</comment>
<organism evidence="10 11">
    <name type="scientific">Serendipita vermifera MAFF 305830</name>
    <dbReference type="NCBI Taxonomy" id="933852"/>
    <lineage>
        <taxon>Eukaryota</taxon>
        <taxon>Fungi</taxon>
        <taxon>Dikarya</taxon>
        <taxon>Basidiomycota</taxon>
        <taxon>Agaricomycotina</taxon>
        <taxon>Agaricomycetes</taxon>
        <taxon>Sebacinales</taxon>
        <taxon>Serendipitaceae</taxon>
        <taxon>Serendipita</taxon>
    </lineage>
</organism>
<keyword evidence="3" id="KW-0813">Transport</keyword>
<keyword evidence="7" id="KW-0906">Nuclear pore complex</keyword>
<evidence type="ECO:0000256" key="7">
    <source>
        <dbReference type="ARBA" id="ARBA00023132"/>
    </source>
</evidence>
<dbReference type="HOGENOM" id="CLU_2151866_0_0_1"/>
<evidence type="ECO:0000256" key="1">
    <source>
        <dbReference type="ARBA" id="ARBA00004567"/>
    </source>
</evidence>
<sequence length="112" mass="11454">MFGTSGTNNANNAGNNAAQGSTGGFGATNAFGEFGAAPQAGSATPQGTANPPYAEAQEHDSSATNVMLHYHSISCIPAYINYSPEELRVQDYTIGRKNASSTGFGVTVNTGF</sequence>